<organism evidence="2 3">
    <name type="scientific">Marmota monax</name>
    <name type="common">Woodchuck</name>
    <dbReference type="NCBI Taxonomy" id="9995"/>
    <lineage>
        <taxon>Eukaryota</taxon>
        <taxon>Metazoa</taxon>
        <taxon>Chordata</taxon>
        <taxon>Craniata</taxon>
        <taxon>Vertebrata</taxon>
        <taxon>Euteleostomi</taxon>
        <taxon>Mammalia</taxon>
        <taxon>Eutheria</taxon>
        <taxon>Euarchontoglires</taxon>
        <taxon>Glires</taxon>
        <taxon>Rodentia</taxon>
        <taxon>Sciuromorpha</taxon>
        <taxon>Sciuridae</taxon>
        <taxon>Xerinae</taxon>
        <taxon>Marmotini</taxon>
        <taxon>Marmota</taxon>
    </lineage>
</organism>
<evidence type="ECO:0000313" key="2">
    <source>
        <dbReference type="EMBL" id="VTJ64699.1"/>
    </source>
</evidence>
<feature type="compositionally biased region" description="Low complexity" evidence="1">
    <location>
        <begin position="68"/>
        <end position="79"/>
    </location>
</feature>
<feature type="non-terminal residue" evidence="2">
    <location>
        <position position="1"/>
    </location>
</feature>
<name>A0A5E4B798_MARMO</name>
<reference evidence="2" key="1">
    <citation type="submission" date="2019-04" db="EMBL/GenBank/DDBJ databases">
        <authorList>
            <person name="Alioto T."/>
            <person name="Alioto T."/>
        </authorList>
    </citation>
    <scope>NUCLEOTIDE SEQUENCE [LARGE SCALE GENOMIC DNA]</scope>
</reference>
<evidence type="ECO:0000313" key="3">
    <source>
        <dbReference type="Proteomes" id="UP000335636"/>
    </source>
</evidence>
<gene>
    <name evidence="2" type="ORF">MONAX_5E000554</name>
</gene>
<accession>A0A5E4B798</accession>
<dbReference type="EMBL" id="CABDUW010000275">
    <property type="protein sequence ID" value="VTJ64699.1"/>
    <property type="molecule type" value="Genomic_DNA"/>
</dbReference>
<dbReference type="AlphaFoldDB" id="A0A5E4B798"/>
<protein>
    <submittedName>
        <fullName evidence="2">Uncharacterized protein</fullName>
    </submittedName>
</protein>
<sequence length="218" mass="23450">RARAGGCVDLLLVRKGCEFYSRCERWKLRPQSLATGKSAKTGRARTAPFWPTQPPAARKDRTICRTHAASGERAASESRPPLPPARRVPAPGRARSPARPHLSPTHVPAGARACSLIPRLPAPAAPLAFRCRRPRATGVSLLRETPFALSTSWPPCRQAESDARSRRTGVLCAKRLLTGWLAAAVTPWSPASRQNPGSLRGRKDVPRSGARASGRGPG</sequence>
<feature type="region of interest" description="Disordered" evidence="1">
    <location>
        <begin position="187"/>
        <end position="218"/>
    </location>
</feature>
<dbReference type="Proteomes" id="UP000335636">
    <property type="component" value="Unassembled WGS sequence"/>
</dbReference>
<comment type="caution">
    <text evidence="2">The sequence shown here is derived from an EMBL/GenBank/DDBJ whole genome shotgun (WGS) entry which is preliminary data.</text>
</comment>
<feature type="compositionally biased region" description="Low complexity" evidence="1">
    <location>
        <begin position="207"/>
        <end position="218"/>
    </location>
</feature>
<feature type="region of interest" description="Disordered" evidence="1">
    <location>
        <begin position="34"/>
        <end position="107"/>
    </location>
</feature>
<feature type="compositionally biased region" description="Low complexity" evidence="1">
    <location>
        <begin position="87"/>
        <end position="100"/>
    </location>
</feature>
<proteinExistence type="predicted"/>
<evidence type="ECO:0000256" key="1">
    <source>
        <dbReference type="SAM" id="MobiDB-lite"/>
    </source>
</evidence>
<keyword evidence="3" id="KW-1185">Reference proteome</keyword>